<dbReference type="Proteomes" id="UP000236745">
    <property type="component" value="Unassembled WGS sequence"/>
</dbReference>
<dbReference type="EMBL" id="FNVQ01000003">
    <property type="protein sequence ID" value="SEG70079.1"/>
    <property type="molecule type" value="Genomic_DNA"/>
</dbReference>
<feature type="transmembrane region" description="Helical" evidence="9">
    <location>
        <begin position="12"/>
        <end position="37"/>
    </location>
</feature>
<evidence type="ECO:0000256" key="2">
    <source>
        <dbReference type="ARBA" id="ARBA00010072"/>
    </source>
</evidence>
<evidence type="ECO:0000256" key="7">
    <source>
        <dbReference type="ARBA" id="ARBA00022989"/>
    </source>
</evidence>
<dbReference type="AlphaFoldDB" id="A0A1H6CAS3"/>
<dbReference type="InterPro" id="IPR010065">
    <property type="entry name" value="AA_ABC_transptr_permease_3TM"/>
</dbReference>
<dbReference type="InterPro" id="IPR000515">
    <property type="entry name" value="MetI-like"/>
</dbReference>
<dbReference type="InterPro" id="IPR035906">
    <property type="entry name" value="MetI-like_sf"/>
</dbReference>
<dbReference type="RefSeq" id="WP_104004171.1">
    <property type="nucleotide sequence ID" value="NZ_FNVQ01000003.1"/>
</dbReference>
<dbReference type="Gene3D" id="1.10.3720.10">
    <property type="entry name" value="MetI-like"/>
    <property type="match status" value="1"/>
</dbReference>
<evidence type="ECO:0000256" key="6">
    <source>
        <dbReference type="ARBA" id="ARBA00022970"/>
    </source>
</evidence>
<keyword evidence="5 9" id="KW-0812">Transmembrane</keyword>
<comment type="similarity">
    <text evidence="2">Belongs to the binding-protein-dependent transport system permease family. HisMQ subfamily.</text>
</comment>
<protein>
    <submittedName>
        <fullName evidence="11">Amino acid ABC transporter membrane protein 2, PAAT family</fullName>
    </submittedName>
</protein>
<dbReference type="Pfam" id="PF00528">
    <property type="entry name" value="BPD_transp_1"/>
    <property type="match status" value="1"/>
</dbReference>
<dbReference type="NCBIfam" id="TIGR01726">
    <property type="entry name" value="HEQRo_perm_3TM"/>
    <property type="match status" value="1"/>
</dbReference>
<reference evidence="11 12" key="1">
    <citation type="submission" date="2016-10" db="EMBL/GenBank/DDBJ databases">
        <authorList>
            <person name="de Groot N.N."/>
        </authorList>
    </citation>
    <scope>NUCLEOTIDE SEQUENCE [LARGE SCALE GENOMIC DNA]</scope>
    <source>
        <strain evidence="11 12">DSM 22012</strain>
    </source>
</reference>
<evidence type="ECO:0000259" key="10">
    <source>
        <dbReference type="PROSITE" id="PS50928"/>
    </source>
</evidence>
<dbReference type="PROSITE" id="PS50928">
    <property type="entry name" value="ABC_TM1"/>
    <property type="match status" value="1"/>
</dbReference>
<keyword evidence="4" id="KW-1003">Cell membrane</keyword>
<evidence type="ECO:0000256" key="9">
    <source>
        <dbReference type="RuleBase" id="RU363032"/>
    </source>
</evidence>
<dbReference type="OrthoDB" id="9809799at2"/>
<dbReference type="PANTHER" id="PTHR30614">
    <property type="entry name" value="MEMBRANE COMPONENT OF AMINO ACID ABC TRANSPORTER"/>
    <property type="match status" value="1"/>
</dbReference>
<evidence type="ECO:0000256" key="1">
    <source>
        <dbReference type="ARBA" id="ARBA00004429"/>
    </source>
</evidence>
<dbReference type="GO" id="GO:0022857">
    <property type="term" value="F:transmembrane transporter activity"/>
    <property type="evidence" value="ECO:0007669"/>
    <property type="project" value="InterPro"/>
</dbReference>
<evidence type="ECO:0000256" key="8">
    <source>
        <dbReference type="ARBA" id="ARBA00023136"/>
    </source>
</evidence>
<gene>
    <name evidence="11" type="ORF">SAMN05444390_103332</name>
</gene>
<comment type="subcellular location">
    <subcellularLocation>
        <location evidence="1">Cell inner membrane</location>
        <topology evidence="1">Multi-pass membrane protein</topology>
    </subcellularLocation>
    <subcellularLocation>
        <location evidence="9">Cell membrane</location>
        <topology evidence="9">Multi-pass membrane protein</topology>
    </subcellularLocation>
</comment>
<keyword evidence="12" id="KW-1185">Reference proteome</keyword>
<evidence type="ECO:0000256" key="3">
    <source>
        <dbReference type="ARBA" id="ARBA00022448"/>
    </source>
</evidence>
<feature type="transmembrane region" description="Helical" evidence="9">
    <location>
        <begin position="187"/>
        <end position="208"/>
    </location>
</feature>
<name>A0A1H6CAS3_9GAMM</name>
<keyword evidence="8 9" id="KW-0472">Membrane</keyword>
<accession>A0A1H6CAS3</accession>
<keyword evidence="7 9" id="KW-1133">Transmembrane helix</keyword>
<dbReference type="InterPro" id="IPR043429">
    <property type="entry name" value="ArtM/GltK/GlnP/TcyL/YhdX-like"/>
</dbReference>
<proteinExistence type="inferred from homology"/>
<dbReference type="GO" id="GO:0043190">
    <property type="term" value="C:ATP-binding cassette (ABC) transporter complex"/>
    <property type="evidence" value="ECO:0007669"/>
    <property type="project" value="InterPro"/>
</dbReference>
<dbReference type="PANTHER" id="PTHR30614:SF0">
    <property type="entry name" value="L-CYSTINE TRANSPORT SYSTEM PERMEASE PROTEIN TCYL"/>
    <property type="match status" value="1"/>
</dbReference>
<evidence type="ECO:0000256" key="4">
    <source>
        <dbReference type="ARBA" id="ARBA00022475"/>
    </source>
</evidence>
<evidence type="ECO:0000313" key="11">
    <source>
        <dbReference type="EMBL" id="SEG70079.1"/>
    </source>
</evidence>
<feature type="transmembrane region" description="Helical" evidence="9">
    <location>
        <begin position="128"/>
        <end position="153"/>
    </location>
</feature>
<dbReference type="SUPFAM" id="SSF161098">
    <property type="entry name" value="MetI-like"/>
    <property type="match status" value="1"/>
</dbReference>
<sequence>MQLIIDSLPLLFSGLLITFKLASLTLILTAFISLIFGIMSVSRYKMLRIISIVFVEVFRDIPIVVNLLFVYFGAPLLGLALDPFTAALVSLTSWGSANGSEIIRGGFNSLAKHQRESAMALGLRPWETMLFVLLPQVIVPVLPSFTGLFSLLIQATSLATLVGASEFLRTANIIVERTTMMTGESPAFAVFGFVLCVYFVICFSLNVLTSKLERKLVKSRTMQSQEEKNSSNLLKAFTESFSALKWRKSHD</sequence>
<evidence type="ECO:0000256" key="5">
    <source>
        <dbReference type="ARBA" id="ARBA00022692"/>
    </source>
</evidence>
<dbReference type="CDD" id="cd06261">
    <property type="entry name" value="TM_PBP2"/>
    <property type="match status" value="1"/>
</dbReference>
<organism evidence="11 12">
    <name type="scientific">Marinobacterium lutimaris</name>
    <dbReference type="NCBI Taxonomy" id="568106"/>
    <lineage>
        <taxon>Bacteria</taxon>
        <taxon>Pseudomonadati</taxon>
        <taxon>Pseudomonadota</taxon>
        <taxon>Gammaproteobacteria</taxon>
        <taxon>Oceanospirillales</taxon>
        <taxon>Oceanospirillaceae</taxon>
        <taxon>Marinobacterium</taxon>
    </lineage>
</organism>
<keyword evidence="6" id="KW-0029">Amino-acid transport</keyword>
<feature type="domain" description="ABC transmembrane type-1" evidence="10">
    <location>
        <begin position="15"/>
        <end position="209"/>
    </location>
</feature>
<evidence type="ECO:0000313" key="12">
    <source>
        <dbReference type="Proteomes" id="UP000236745"/>
    </source>
</evidence>
<keyword evidence="3 9" id="KW-0813">Transport</keyword>
<dbReference type="GO" id="GO:0006865">
    <property type="term" value="P:amino acid transport"/>
    <property type="evidence" value="ECO:0007669"/>
    <property type="project" value="UniProtKB-KW"/>
</dbReference>